<evidence type="ECO:0000256" key="1">
    <source>
        <dbReference type="ARBA" id="ARBA00023015"/>
    </source>
</evidence>
<accession>W5TKT6</accession>
<dbReference type="HOGENOM" id="CLU_069356_13_1_11"/>
<feature type="DNA-binding region" description="H-T-H motif" evidence="4">
    <location>
        <begin position="51"/>
        <end position="70"/>
    </location>
</feature>
<sequence>MGMAEPTDDPPRRLPRGPHRLDPAVVAASQRVRLLDAVVDLVAERGFAPVRVADVIERAGISRKTFYEHFSNKEDCFVSALDYYTQLLDTAVVDAAVAQEAPLDRLRAGYRALLGALAARPALARVYAVAAPEAGQAARERRAAWLESSVRRLRTLYAETIPPTGNGRPELPDHVARAIVGAVDALVVHHLETRGASSLEELVPTVTDVARQLMDARIASPGD</sequence>
<dbReference type="PANTHER" id="PTHR30055:SF234">
    <property type="entry name" value="HTH-TYPE TRANSCRIPTIONAL REGULATOR BETI"/>
    <property type="match status" value="1"/>
</dbReference>
<dbReference type="Gene3D" id="1.10.10.60">
    <property type="entry name" value="Homeodomain-like"/>
    <property type="match status" value="1"/>
</dbReference>
<evidence type="ECO:0000256" key="4">
    <source>
        <dbReference type="PROSITE-ProRule" id="PRU00335"/>
    </source>
</evidence>
<proteinExistence type="predicted"/>
<dbReference type="SUPFAM" id="SSF46689">
    <property type="entry name" value="Homeodomain-like"/>
    <property type="match status" value="1"/>
</dbReference>
<dbReference type="Pfam" id="PF00440">
    <property type="entry name" value="TetR_N"/>
    <property type="match status" value="1"/>
</dbReference>
<dbReference type="PROSITE" id="PS50977">
    <property type="entry name" value="HTH_TETR_2"/>
    <property type="match status" value="1"/>
</dbReference>
<keyword evidence="2 4" id="KW-0238">DNA-binding</keyword>
<dbReference type="InterPro" id="IPR009057">
    <property type="entry name" value="Homeodomain-like_sf"/>
</dbReference>
<evidence type="ECO:0000313" key="8">
    <source>
        <dbReference type="Proteomes" id="UP000019150"/>
    </source>
</evidence>
<name>W5TKT6_9NOCA</name>
<dbReference type="GO" id="GO:0003700">
    <property type="term" value="F:DNA-binding transcription factor activity"/>
    <property type="evidence" value="ECO:0007669"/>
    <property type="project" value="TreeGrafter"/>
</dbReference>
<dbReference type="InterPro" id="IPR001647">
    <property type="entry name" value="HTH_TetR"/>
</dbReference>
<dbReference type="SUPFAM" id="SSF48498">
    <property type="entry name" value="Tetracyclin repressor-like, C-terminal domain"/>
    <property type="match status" value="1"/>
</dbReference>
<evidence type="ECO:0000256" key="2">
    <source>
        <dbReference type="ARBA" id="ARBA00023125"/>
    </source>
</evidence>
<keyword evidence="3" id="KW-0804">Transcription</keyword>
<evidence type="ECO:0000256" key="5">
    <source>
        <dbReference type="SAM" id="MobiDB-lite"/>
    </source>
</evidence>
<dbReference type="Proteomes" id="UP000019150">
    <property type="component" value="Chromosome"/>
</dbReference>
<keyword evidence="1" id="KW-0805">Transcription regulation</keyword>
<protein>
    <submittedName>
        <fullName evidence="7">Transcriptional regulator, TetR family</fullName>
    </submittedName>
</protein>
<reference evidence="7 8" key="1">
    <citation type="journal article" date="2014" name="Appl. Environ. Microbiol.">
        <title>Insights into the Microbial Degradation of Rubber and Gutta-Percha by Analysis of the Complete Genome of Nocardia nova SH22a.</title>
        <authorList>
            <person name="Luo Q."/>
            <person name="Hiessl S."/>
            <person name="Poehlein A."/>
            <person name="Daniel R."/>
            <person name="Steinbuchel A."/>
        </authorList>
    </citation>
    <scope>NUCLEOTIDE SEQUENCE [LARGE SCALE GENOMIC DNA]</scope>
    <source>
        <strain evidence="7">SH22a</strain>
    </source>
</reference>
<keyword evidence="8" id="KW-1185">Reference proteome</keyword>
<dbReference type="STRING" id="1415166.NONO_c51760"/>
<dbReference type="RefSeq" id="WP_081769439.1">
    <property type="nucleotide sequence ID" value="NZ_CP006850.1"/>
</dbReference>
<dbReference type="PATRIC" id="fig|1415166.3.peg.5337"/>
<dbReference type="InterPro" id="IPR050109">
    <property type="entry name" value="HTH-type_TetR-like_transc_reg"/>
</dbReference>
<dbReference type="eggNOG" id="COG1309">
    <property type="taxonomic scope" value="Bacteria"/>
</dbReference>
<dbReference type="KEGG" id="nno:NONO_c51760"/>
<evidence type="ECO:0000256" key="3">
    <source>
        <dbReference type="ARBA" id="ARBA00023163"/>
    </source>
</evidence>
<dbReference type="EMBL" id="CP006850">
    <property type="protein sequence ID" value="AHH19960.1"/>
    <property type="molecule type" value="Genomic_DNA"/>
</dbReference>
<dbReference type="OrthoDB" id="5242485at2"/>
<dbReference type="PRINTS" id="PR00455">
    <property type="entry name" value="HTHTETR"/>
</dbReference>
<feature type="region of interest" description="Disordered" evidence="5">
    <location>
        <begin position="1"/>
        <end position="20"/>
    </location>
</feature>
<dbReference type="GO" id="GO:0000976">
    <property type="term" value="F:transcription cis-regulatory region binding"/>
    <property type="evidence" value="ECO:0007669"/>
    <property type="project" value="TreeGrafter"/>
</dbReference>
<organism evidence="7 8">
    <name type="scientific">Nocardia nova SH22a</name>
    <dbReference type="NCBI Taxonomy" id="1415166"/>
    <lineage>
        <taxon>Bacteria</taxon>
        <taxon>Bacillati</taxon>
        <taxon>Actinomycetota</taxon>
        <taxon>Actinomycetes</taxon>
        <taxon>Mycobacteriales</taxon>
        <taxon>Nocardiaceae</taxon>
        <taxon>Nocardia</taxon>
    </lineage>
</organism>
<dbReference type="PANTHER" id="PTHR30055">
    <property type="entry name" value="HTH-TYPE TRANSCRIPTIONAL REGULATOR RUTR"/>
    <property type="match status" value="1"/>
</dbReference>
<dbReference type="Gene3D" id="1.10.357.10">
    <property type="entry name" value="Tetracycline Repressor, domain 2"/>
    <property type="match status" value="1"/>
</dbReference>
<feature type="domain" description="HTH tetR-type" evidence="6">
    <location>
        <begin position="28"/>
        <end position="88"/>
    </location>
</feature>
<gene>
    <name evidence="7" type="ORF">NONO_c51760</name>
</gene>
<evidence type="ECO:0000313" key="7">
    <source>
        <dbReference type="EMBL" id="AHH19960.1"/>
    </source>
</evidence>
<dbReference type="InterPro" id="IPR036271">
    <property type="entry name" value="Tet_transcr_reg_TetR-rel_C_sf"/>
</dbReference>
<dbReference type="AlphaFoldDB" id="W5TKT6"/>
<evidence type="ECO:0000259" key="6">
    <source>
        <dbReference type="PROSITE" id="PS50977"/>
    </source>
</evidence>